<name>A0A6P7H668_DIAVI</name>
<organism evidence="1">
    <name type="scientific">Diabrotica virgifera virgifera</name>
    <name type="common">western corn rootworm</name>
    <dbReference type="NCBI Taxonomy" id="50390"/>
    <lineage>
        <taxon>Eukaryota</taxon>
        <taxon>Metazoa</taxon>
        <taxon>Ecdysozoa</taxon>
        <taxon>Arthropoda</taxon>
        <taxon>Hexapoda</taxon>
        <taxon>Insecta</taxon>
        <taxon>Pterygota</taxon>
        <taxon>Neoptera</taxon>
        <taxon>Endopterygota</taxon>
        <taxon>Coleoptera</taxon>
        <taxon>Polyphaga</taxon>
        <taxon>Cucujiformia</taxon>
        <taxon>Chrysomeloidea</taxon>
        <taxon>Chrysomelidae</taxon>
        <taxon>Galerucinae</taxon>
        <taxon>Diabroticina</taxon>
        <taxon>Diabroticites</taxon>
        <taxon>Diabrotica</taxon>
    </lineage>
</organism>
<accession>A0A6P7H668</accession>
<evidence type="ECO:0000313" key="1">
    <source>
        <dbReference type="RefSeq" id="XP_028154057.1"/>
    </source>
</evidence>
<proteinExistence type="predicted"/>
<dbReference type="RefSeq" id="XP_028154057.1">
    <property type="nucleotide sequence ID" value="XM_028298256.1"/>
</dbReference>
<gene>
    <name evidence="1" type="primary">LOC114347570</name>
</gene>
<dbReference type="InParanoid" id="A0A6P7H668"/>
<reference evidence="1" key="1">
    <citation type="submission" date="2025-08" db="UniProtKB">
        <authorList>
            <consortium name="RefSeq"/>
        </authorList>
    </citation>
    <scope>IDENTIFICATION</scope>
    <source>
        <tissue evidence="1">Whole insect</tissue>
    </source>
</reference>
<sequence>MEVKSKIKKEFTEYDQTSEGHLWTSVDLQNLKNEPKEEHPAVEVKVEKEEFAEYVHNDIDNHQLSTSIHLQELKDEPEENQPGRVTNISDGSKIATWTTDPYMGHHIYQSLYTSV</sequence>
<protein>
    <submittedName>
        <fullName evidence="1">Uncharacterized protein LOC114347570</fullName>
    </submittedName>
</protein>
<dbReference type="AlphaFoldDB" id="A0A6P7H668"/>